<dbReference type="Proteomes" id="UP000237271">
    <property type="component" value="Unassembled WGS sequence"/>
</dbReference>
<reference evidence="1 2" key="1">
    <citation type="journal article" date="2017" name="Genome Biol. Evol.">
        <title>Phytophthora megakarya and P. palmivora, closely related causal agents of cacao black pod rot, underwent increases in genome sizes and gene numbers by different mechanisms.</title>
        <authorList>
            <person name="Ali S.S."/>
            <person name="Shao J."/>
            <person name="Lary D.J."/>
            <person name="Kronmiller B."/>
            <person name="Shen D."/>
            <person name="Strem M.D."/>
            <person name="Amoako-Attah I."/>
            <person name="Akrofi A.Y."/>
            <person name="Begoude B.A."/>
            <person name="Ten Hoopen G.M."/>
            <person name="Coulibaly K."/>
            <person name="Kebe B.I."/>
            <person name="Melnick R.L."/>
            <person name="Guiltinan M.J."/>
            <person name="Tyler B.M."/>
            <person name="Meinhardt L.W."/>
            <person name="Bailey B.A."/>
        </authorList>
    </citation>
    <scope>NUCLEOTIDE SEQUENCE [LARGE SCALE GENOMIC DNA]</scope>
    <source>
        <strain evidence="2">sbr112.9</strain>
    </source>
</reference>
<dbReference type="EMBL" id="NCKW01009166">
    <property type="protein sequence ID" value="POM67430.1"/>
    <property type="molecule type" value="Genomic_DNA"/>
</dbReference>
<accession>A0A2P4XPD9</accession>
<dbReference type="OrthoDB" id="126839at2759"/>
<evidence type="ECO:0000313" key="2">
    <source>
        <dbReference type="Proteomes" id="UP000237271"/>
    </source>
</evidence>
<organism evidence="1 2">
    <name type="scientific">Phytophthora palmivora</name>
    <dbReference type="NCBI Taxonomy" id="4796"/>
    <lineage>
        <taxon>Eukaryota</taxon>
        <taxon>Sar</taxon>
        <taxon>Stramenopiles</taxon>
        <taxon>Oomycota</taxon>
        <taxon>Peronosporomycetes</taxon>
        <taxon>Peronosporales</taxon>
        <taxon>Peronosporaceae</taxon>
        <taxon>Phytophthora</taxon>
    </lineage>
</organism>
<sequence>MADDVTDGMVFGVKAVMENLILQSKCYQDMDLCPLRMDHGPGDSLIVTTTCEFSIAEETLIYGFPNLVNGGLSPLAEKMLGKKIVVQGSTYFNWDNASGRVTQLQWKTDLLTPMLQLLGSLEDVVQVFDSAKLSPEGLVVKSGNTVMFPNKEHL</sequence>
<protein>
    <submittedName>
        <fullName evidence="1">Uncharacterized protein</fullName>
    </submittedName>
</protein>
<evidence type="ECO:0000313" key="1">
    <source>
        <dbReference type="EMBL" id="POM67430.1"/>
    </source>
</evidence>
<proteinExistence type="predicted"/>
<feature type="non-terminal residue" evidence="1">
    <location>
        <position position="154"/>
    </location>
</feature>
<dbReference type="AlphaFoldDB" id="A0A2P4XPD9"/>
<keyword evidence="2" id="KW-1185">Reference proteome</keyword>
<gene>
    <name evidence="1" type="ORF">PHPALM_16575</name>
</gene>
<comment type="caution">
    <text evidence="1">The sequence shown here is derived from an EMBL/GenBank/DDBJ whole genome shotgun (WGS) entry which is preliminary data.</text>
</comment>
<name>A0A2P4XPD9_9STRA</name>